<dbReference type="KEGG" id="ssm:Spirs_3426"/>
<dbReference type="Pfam" id="PF02604">
    <property type="entry name" value="PhdYeFM_antitox"/>
    <property type="match status" value="1"/>
</dbReference>
<dbReference type="Proteomes" id="UP000002318">
    <property type="component" value="Chromosome"/>
</dbReference>
<dbReference type="Gene3D" id="3.40.1620.10">
    <property type="entry name" value="YefM-like domain"/>
    <property type="match status" value="1"/>
</dbReference>
<evidence type="ECO:0000313" key="4">
    <source>
        <dbReference type="Proteomes" id="UP000002318"/>
    </source>
</evidence>
<protein>
    <recommendedName>
        <fullName evidence="2">Antitoxin</fullName>
    </recommendedName>
</protein>
<dbReference type="AlphaFoldDB" id="E1R2F5"/>
<proteinExistence type="inferred from homology"/>
<dbReference type="EMBL" id="CP002116">
    <property type="protein sequence ID" value="ADK82515.1"/>
    <property type="molecule type" value="Genomic_DNA"/>
</dbReference>
<name>E1R2F5_SEDSS</name>
<dbReference type="eggNOG" id="COG4118">
    <property type="taxonomic scope" value="Bacteria"/>
</dbReference>
<dbReference type="OrthoDB" id="9808808at2"/>
<gene>
    <name evidence="3" type="ordered locus">Spirs_3426</name>
</gene>
<comment type="similarity">
    <text evidence="1 2">Belongs to the phD/YefM antitoxin family.</text>
</comment>
<dbReference type="NCBIfam" id="TIGR01552">
    <property type="entry name" value="phd_fam"/>
    <property type="match status" value="1"/>
</dbReference>
<evidence type="ECO:0000256" key="2">
    <source>
        <dbReference type="RuleBase" id="RU362080"/>
    </source>
</evidence>
<dbReference type="SUPFAM" id="SSF143120">
    <property type="entry name" value="YefM-like"/>
    <property type="match status" value="1"/>
</dbReference>
<keyword evidence="4" id="KW-1185">Reference proteome</keyword>
<dbReference type="InterPro" id="IPR036165">
    <property type="entry name" value="YefM-like_sf"/>
</dbReference>
<sequence length="84" mass="9911">MKYIEIMKTLPVGDFKTHFSEVIDDVRSGEEIIITYGKKKENVAVLIPYKEYKKRNSLKLGLLRDKRYEIKPDFGMTEEELINL</sequence>
<reference evidence="3 4" key="1">
    <citation type="journal article" date="2010" name="Stand. Genomic Sci.">
        <title>Complete genome sequence of Spirochaeta smaragdinae type strain (SEBR 4228).</title>
        <authorList>
            <person name="Mavromatis K."/>
            <person name="Yasawong M."/>
            <person name="Chertkov O."/>
            <person name="Lapidus A."/>
            <person name="Lucas S."/>
            <person name="Nolan M."/>
            <person name="Del Rio T.G."/>
            <person name="Tice H."/>
            <person name="Cheng J.F."/>
            <person name="Pitluck S."/>
            <person name="Liolios K."/>
            <person name="Ivanova N."/>
            <person name="Tapia R."/>
            <person name="Han C."/>
            <person name="Bruce D."/>
            <person name="Goodwin L."/>
            <person name="Pati A."/>
            <person name="Chen A."/>
            <person name="Palaniappan K."/>
            <person name="Land M."/>
            <person name="Hauser L."/>
            <person name="Chang Y.J."/>
            <person name="Jeffries C.D."/>
            <person name="Detter J.C."/>
            <person name="Rohde M."/>
            <person name="Brambilla E."/>
            <person name="Spring S."/>
            <person name="Goker M."/>
            <person name="Sikorski J."/>
            <person name="Woyke T."/>
            <person name="Bristow J."/>
            <person name="Eisen J.A."/>
            <person name="Markowitz V."/>
            <person name="Hugenholtz P."/>
            <person name="Klenk H.P."/>
            <person name="Kyrpides N.C."/>
        </authorList>
    </citation>
    <scope>NUCLEOTIDE SEQUENCE [LARGE SCALE GENOMIC DNA]</scope>
    <source>
        <strain evidence="4">DSM 11293 / JCM 15392 / SEBR 4228</strain>
    </source>
</reference>
<evidence type="ECO:0000313" key="3">
    <source>
        <dbReference type="EMBL" id="ADK82515.1"/>
    </source>
</evidence>
<organism evidence="3 4">
    <name type="scientific">Sediminispirochaeta smaragdinae (strain DSM 11293 / JCM 15392 / SEBR 4228)</name>
    <name type="common">Spirochaeta smaragdinae</name>
    <dbReference type="NCBI Taxonomy" id="573413"/>
    <lineage>
        <taxon>Bacteria</taxon>
        <taxon>Pseudomonadati</taxon>
        <taxon>Spirochaetota</taxon>
        <taxon>Spirochaetia</taxon>
        <taxon>Spirochaetales</taxon>
        <taxon>Spirochaetaceae</taxon>
        <taxon>Sediminispirochaeta</taxon>
    </lineage>
</organism>
<accession>E1R2F5</accession>
<dbReference type="HOGENOM" id="CLU_163140_8_0_12"/>
<evidence type="ECO:0000256" key="1">
    <source>
        <dbReference type="ARBA" id="ARBA00009981"/>
    </source>
</evidence>
<comment type="function">
    <text evidence="2">Antitoxin component of a type II toxin-antitoxin (TA) system.</text>
</comment>
<dbReference type="STRING" id="573413.Spirs_3426"/>
<dbReference type="InterPro" id="IPR006442">
    <property type="entry name" value="Antitoxin_Phd/YefM"/>
</dbReference>